<dbReference type="AlphaFoldDB" id="A0A444GLI3"/>
<gene>
    <name evidence="1" type="ORF">EPI11_17695</name>
</gene>
<evidence type="ECO:0000313" key="2">
    <source>
        <dbReference type="Proteomes" id="UP000287527"/>
    </source>
</evidence>
<organism evidence="1 2">
    <name type="scientific">Flavobacterium cerinum</name>
    <dbReference type="NCBI Taxonomy" id="2502784"/>
    <lineage>
        <taxon>Bacteria</taxon>
        <taxon>Pseudomonadati</taxon>
        <taxon>Bacteroidota</taxon>
        <taxon>Flavobacteriia</taxon>
        <taxon>Flavobacteriales</taxon>
        <taxon>Flavobacteriaceae</taxon>
        <taxon>Flavobacterium</taxon>
    </lineage>
</organism>
<keyword evidence="2" id="KW-1185">Reference proteome</keyword>
<dbReference type="RefSeq" id="WP_128391328.1">
    <property type="nucleotide sequence ID" value="NZ_SBII01000016.1"/>
</dbReference>
<name>A0A444GLI3_9FLAO</name>
<accession>A0A444GLI3</accession>
<evidence type="ECO:0000313" key="1">
    <source>
        <dbReference type="EMBL" id="RWW91876.1"/>
    </source>
</evidence>
<proteinExistence type="predicted"/>
<comment type="caution">
    <text evidence="1">The sequence shown here is derived from an EMBL/GenBank/DDBJ whole genome shotgun (WGS) entry which is preliminary data.</text>
</comment>
<sequence length="99" mass="11903">MIDFSTRNKTESIFKHLQITTSTTVQAYDPLQEYRVNCVFAKGIKNDFSCSEIYVNVMAEKWRAWHFKTWEKRTKEIPYVSYIQHFKEQGIIRVGFRDK</sequence>
<dbReference type="EMBL" id="SBII01000016">
    <property type="protein sequence ID" value="RWW91876.1"/>
    <property type="molecule type" value="Genomic_DNA"/>
</dbReference>
<dbReference type="Proteomes" id="UP000287527">
    <property type="component" value="Unassembled WGS sequence"/>
</dbReference>
<protein>
    <submittedName>
        <fullName evidence="1">Uncharacterized protein</fullName>
    </submittedName>
</protein>
<dbReference type="OrthoDB" id="7060517at2"/>
<reference evidence="1 2" key="1">
    <citation type="submission" date="2019-01" db="EMBL/GenBank/DDBJ databases">
        <title>Flavobacterium sp. nov.,isolated from freshwater.</title>
        <authorList>
            <person name="Zhang R."/>
            <person name="Du Z.-J."/>
        </authorList>
    </citation>
    <scope>NUCLEOTIDE SEQUENCE [LARGE SCALE GENOMIC DNA]</scope>
    <source>
        <strain evidence="1 2">1E403</strain>
    </source>
</reference>